<protein>
    <recommendedName>
        <fullName evidence="1">Glutamine amidotransferase domain-containing protein</fullName>
    </recommendedName>
</protein>
<dbReference type="Pfam" id="PF00117">
    <property type="entry name" value="GATase"/>
    <property type="match status" value="1"/>
</dbReference>
<keyword evidence="3" id="KW-1185">Reference proteome</keyword>
<dbReference type="PROSITE" id="PS51273">
    <property type="entry name" value="GATASE_TYPE_1"/>
    <property type="match status" value="1"/>
</dbReference>
<dbReference type="InterPro" id="IPR029062">
    <property type="entry name" value="Class_I_gatase-like"/>
</dbReference>
<name>A0A194V0R0_CYTMA</name>
<evidence type="ECO:0000259" key="1">
    <source>
        <dbReference type="Pfam" id="PF00117"/>
    </source>
</evidence>
<gene>
    <name evidence="2" type="ORF">VP1G_04751</name>
</gene>
<proteinExistence type="predicted"/>
<dbReference type="GO" id="GO:0005829">
    <property type="term" value="C:cytosol"/>
    <property type="evidence" value="ECO:0007669"/>
    <property type="project" value="TreeGrafter"/>
</dbReference>
<reference evidence="3" key="1">
    <citation type="submission" date="2014-12" db="EMBL/GenBank/DDBJ databases">
        <title>Genome Sequence of Valsa Canker Pathogens Uncovers a Specific Adaption of Colonization on Woody Bark.</title>
        <authorList>
            <person name="Yin Z."/>
            <person name="Liu H."/>
            <person name="Gao X."/>
            <person name="Li Z."/>
            <person name="Song N."/>
            <person name="Ke X."/>
            <person name="Dai Q."/>
            <person name="Wu Y."/>
            <person name="Sun Y."/>
            <person name="Xu J.-R."/>
            <person name="Kang Z.K."/>
            <person name="Wang L."/>
            <person name="Huang L."/>
        </authorList>
    </citation>
    <scope>NUCLEOTIDE SEQUENCE [LARGE SCALE GENOMIC DNA]</scope>
    <source>
        <strain evidence="3">SXYL134</strain>
    </source>
</reference>
<dbReference type="CDD" id="cd01741">
    <property type="entry name" value="GATase1_1"/>
    <property type="match status" value="1"/>
</dbReference>
<dbReference type="Proteomes" id="UP000078576">
    <property type="component" value="Unassembled WGS sequence"/>
</dbReference>
<dbReference type="Gene3D" id="3.40.50.880">
    <property type="match status" value="1"/>
</dbReference>
<accession>A0A194V0R0</accession>
<dbReference type="InterPro" id="IPR017926">
    <property type="entry name" value="GATASE"/>
</dbReference>
<dbReference type="STRING" id="694573.A0A194V0R0"/>
<dbReference type="InterPro" id="IPR044992">
    <property type="entry name" value="ChyE-like"/>
</dbReference>
<evidence type="ECO:0000313" key="3">
    <source>
        <dbReference type="Proteomes" id="UP000078576"/>
    </source>
</evidence>
<dbReference type="GO" id="GO:0005634">
    <property type="term" value="C:nucleus"/>
    <property type="evidence" value="ECO:0007669"/>
    <property type="project" value="TreeGrafter"/>
</dbReference>
<dbReference type="PANTHER" id="PTHR42695:SF5">
    <property type="entry name" value="GLUTAMINE AMIDOTRANSFERASE YLR126C-RELATED"/>
    <property type="match status" value="1"/>
</dbReference>
<dbReference type="EMBL" id="KN714700">
    <property type="protein sequence ID" value="KUI57493.1"/>
    <property type="molecule type" value="Genomic_DNA"/>
</dbReference>
<feature type="domain" description="Glutamine amidotransferase" evidence="1">
    <location>
        <begin position="70"/>
        <end position="206"/>
    </location>
</feature>
<dbReference type="OrthoDB" id="92161at2759"/>
<evidence type="ECO:0000313" key="2">
    <source>
        <dbReference type="EMBL" id="KUI57493.1"/>
    </source>
</evidence>
<organism evidence="2 3">
    <name type="scientific">Cytospora mali</name>
    <name type="common">Apple Valsa canker fungus</name>
    <name type="synonym">Valsa mali</name>
    <dbReference type="NCBI Taxonomy" id="578113"/>
    <lineage>
        <taxon>Eukaryota</taxon>
        <taxon>Fungi</taxon>
        <taxon>Dikarya</taxon>
        <taxon>Ascomycota</taxon>
        <taxon>Pezizomycotina</taxon>
        <taxon>Sordariomycetes</taxon>
        <taxon>Sordariomycetidae</taxon>
        <taxon>Diaporthales</taxon>
        <taxon>Cytosporaceae</taxon>
        <taxon>Cytospora</taxon>
    </lineage>
</organism>
<dbReference type="PANTHER" id="PTHR42695">
    <property type="entry name" value="GLUTAMINE AMIDOTRANSFERASE YLR126C-RELATED"/>
    <property type="match status" value="1"/>
</dbReference>
<sequence>MGSTDSPQTPLRLAILEADTPVPNANAKYHGYRGVFTDLFRRAVAPDALESHLAITGYDVVNQPDSYPDLHSIDAVLISGSKHSAYLDDEWILKLVDFTRKALATGGRVKVVGVCFGHQIVGRALGVKVDRNVKGWEVSVTEIKLSEKGREIFGSDTLKIHQMHRDIIFSNPEGAENLAENNICTTQGFVLPGKAITVQGHPEFTGDIVSEILELRHDTGVFTDEDYTSGINRSKNEHDGVRIAQAFLRFIRGEEKASP</sequence>
<dbReference type="AlphaFoldDB" id="A0A194V0R0"/>
<dbReference type="SUPFAM" id="SSF52317">
    <property type="entry name" value="Class I glutamine amidotransferase-like"/>
    <property type="match status" value="1"/>
</dbReference>